<dbReference type="InterPro" id="IPR055998">
    <property type="entry name" value="DUF7576"/>
</dbReference>
<gene>
    <name evidence="1" type="ORF">SAMN04487967_3529</name>
</gene>
<dbReference type="Proteomes" id="UP000199112">
    <property type="component" value="Unassembled WGS sequence"/>
</dbReference>
<proteinExistence type="predicted"/>
<accession>A0A1H6G7N3</accession>
<protein>
    <recommendedName>
        <fullName evidence="3">MYM-type domain-containing protein</fullName>
    </recommendedName>
</protein>
<dbReference type="AlphaFoldDB" id="A0A1H6G7N3"/>
<evidence type="ECO:0000313" key="2">
    <source>
        <dbReference type="Proteomes" id="UP000199112"/>
    </source>
</evidence>
<keyword evidence="2" id="KW-1185">Reference proteome</keyword>
<organism evidence="1 2">
    <name type="scientific">Natronorubrum sediminis</name>
    <dbReference type="NCBI Taxonomy" id="640943"/>
    <lineage>
        <taxon>Archaea</taxon>
        <taxon>Methanobacteriati</taxon>
        <taxon>Methanobacteriota</taxon>
        <taxon>Stenosarchaea group</taxon>
        <taxon>Halobacteria</taxon>
        <taxon>Halobacteriales</taxon>
        <taxon>Natrialbaceae</taxon>
        <taxon>Natronorubrum</taxon>
    </lineage>
</organism>
<dbReference type="Pfam" id="PF24461">
    <property type="entry name" value="DUF7576"/>
    <property type="match status" value="1"/>
</dbReference>
<reference evidence="2" key="1">
    <citation type="submission" date="2016-10" db="EMBL/GenBank/DDBJ databases">
        <authorList>
            <person name="Varghese N."/>
            <person name="Submissions S."/>
        </authorList>
    </citation>
    <scope>NUCLEOTIDE SEQUENCE [LARGE SCALE GENOMIC DNA]</scope>
    <source>
        <strain evidence="2">CGMCC 1.8981</strain>
    </source>
</reference>
<evidence type="ECO:0008006" key="3">
    <source>
        <dbReference type="Google" id="ProtNLM"/>
    </source>
</evidence>
<evidence type="ECO:0000313" key="1">
    <source>
        <dbReference type="EMBL" id="SEH18004.1"/>
    </source>
</evidence>
<dbReference type="EMBL" id="FNWL01000005">
    <property type="protein sequence ID" value="SEH18004.1"/>
    <property type="molecule type" value="Genomic_DNA"/>
</dbReference>
<sequence>MSLDQRSTSDSRCHYCGDEIETDEWHPAVIDKDRDPKLFTFCEQSCKEQWQSNHE</sequence>
<name>A0A1H6G7N3_9EURY</name>